<dbReference type="InterPro" id="IPR027463">
    <property type="entry name" value="AcrB_DN_DC_subdom"/>
</dbReference>
<evidence type="ECO:0000313" key="4">
    <source>
        <dbReference type="Proteomes" id="UP000484885"/>
    </source>
</evidence>
<dbReference type="Gene3D" id="3.30.70.1440">
    <property type="entry name" value="Multidrug efflux transporter AcrB pore domain"/>
    <property type="match status" value="1"/>
</dbReference>
<dbReference type="SUPFAM" id="SSF82866">
    <property type="entry name" value="Multidrug efflux transporter AcrB transmembrane domain"/>
    <property type="match status" value="2"/>
</dbReference>
<name>A0A845UWN5_9GAMM</name>
<dbReference type="Proteomes" id="UP000484885">
    <property type="component" value="Unassembled WGS sequence"/>
</dbReference>
<feature type="transmembrane region" description="Helical" evidence="2">
    <location>
        <begin position="526"/>
        <end position="546"/>
    </location>
</feature>
<keyword evidence="1" id="KW-0175">Coiled coil</keyword>
<reference evidence="3 4" key="1">
    <citation type="submission" date="2020-02" db="EMBL/GenBank/DDBJ databases">
        <authorList>
            <person name="Zhang X.-Y."/>
        </authorList>
    </citation>
    <scope>NUCLEOTIDE SEQUENCE [LARGE SCALE GENOMIC DNA]</scope>
    <source>
        <strain evidence="3 4">C33</strain>
    </source>
</reference>
<keyword evidence="2" id="KW-0472">Membrane</keyword>
<dbReference type="GO" id="GO:0005886">
    <property type="term" value="C:plasma membrane"/>
    <property type="evidence" value="ECO:0007669"/>
    <property type="project" value="TreeGrafter"/>
</dbReference>
<dbReference type="PRINTS" id="PR00702">
    <property type="entry name" value="ACRIFLAVINRP"/>
</dbReference>
<dbReference type="Gene3D" id="1.20.1640.10">
    <property type="entry name" value="Multidrug efflux transporter AcrB transmembrane domain"/>
    <property type="match status" value="2"/>
</dbReference>
<evidence type="ECO:0000256" key="1">
    <source>
        <dbReference type="SAM" id="Coils"/>
    </source>
</evidence>
<accession>A0A845UWN5</accession>
<keyword evidence="2" id="KW-1133">Transmembrane helix</keyword>
<dbReference type="AlphaFoldDB" id="A0A845UWN5"/>
<dbReference type="PANTHER" id="PTHR32063">
    <property type="match status" value="1"/>
</dbReference>
<keyword evidence="4" id="KW-1185">Reference proteome</keyword>
<dbReference type="GO" id="GO:0042910">
    <property type="term" value="F:xenobiotic transmembrane transporter activity"/>
    <property type="evidence" value="ECO:0007669"/>
    <property type="project" value="TreeGrafter"/>
</dbReference>
<keyword evidence="2" id="KW-0812">Transmembrane</keyword>
<gene>
    <name evidence="3" type="ORF">G3I74_04720</name>
</gene>
<feature type="transmembrane region" description="Helical" evidence="2">
    <location>
        <begin position="334"/>
        <end position="354"/>
    </location>
</feature>
<dbReference type="PANTHER" id="PTHR32063:SF33">
    <property type="entry name" value="RND SUPERFAMILY EFFLUX PUMP PERMEASE COMPONENT"/>
    <property type="match status" value="1"/>
</dbReference>
<dbReference type="RefSeq" id="WP_164210441.1">
    <property type="nucleotide sequence ID" value="NZ_JAAGSC010000036.1"/>
</dbReference>
<feature type="transmembrane region" description="Helical" evidence="2">
    <location>
        <begin position="431"/>
        <end position="453"/>
    </location>
</feature>
<dbReference type="Gene3D" id="3.30.2090.10">
    <property type="entry name" value="Multidrug efflux transporter AcrB TolC docking domain, DN and DC subdomains"/>
    <property type="match status" value="2"/>
</dbReference>
<feature type="coiled-coil region" evidence="1">
    <location>
        <begin position="91"/>
        <end position="118"/>
    </location>
</feature>
<feature type="transmembrane region" description="Helical" evidence="2">
    <location>
        <begin position="958"/>
        <end position="979"/>
    </location>
</feature>
<dbReference type="InterPro" id="IPR001036">
    <property type="entry name" value="Acrflvin-R"/>
</dbReference>
<dbReference type="EMBL" id="JAAGSC010000036">
    <property type="protein sequence ID" value="NDY95028.1"/>
    <property type="molecule type" value="Genomic_DNA"/>
</dbReference>
<proteinExistence type="predicted"/>
<dbReference type="SUPFAM" id="SSF82714">
    <property type="entry name" value="Multidrug efflux transporter AcrB TolC docking domain, DN and DC subdomains"/>
    <property type="match status" value="2"/>
</dbReference>
<evidence type="ECO:0000256" key="2">
    <source>
        <dbReference type="SAM" id="Phobius"/>
    </source>
</evidence>
<feature type="transmembrane region" description="Helical" evidence="2">
    <location>
        <begin position="886"/>
        <end position="906"/>
    </location>
</feature>
<dbReference type="Pfam" id="PF00873">
    <property type="entry name" value="ACR_tran"/>
    <property type="match status" value="1"/>
</dbReference>
<comment type="caution">
    <text evidence="3">The sequence shown here is derived from an EMBL/GenBank/DDBJ whole genome shotgun (WGS) entry which is preliminary data.</text>
</comment>
<feature type="transmembrane region" description="Helical" evidence="2">
    <location>
        <begin position="912"/>
        <end position="937"/>
    </location>
</feature>
<feature type="transmembrane region" description="Helical" evidence="2">
    <location>
        <begin position="459"/>
        <end position="482"/>
    </location>
</feature>
<dbReference type="Gene3D" id="3.30.70.1320">
    <property type="entry name" value="Multidrug efflux transporter AcrB pore domain like"/>
    <property type="match status" value="1"/>
</dbReference>
<organism evidence="3 4">
    <name type="scientific">Wenzhouxiangella limi</name>
    <dbReference type="NCBI Taxonomy" id="2707351"/>
    <lineage>
        <taxon>Bacteria</taxon>
        <taxon>Pseudomonadati</taxon>
        <taxon>Pseudomonadota</taxon>
        <taxon>Gammaproteobacteria</taxon>
        <taxon>Chromatiales</taxon>
        <taxon>Wenzhouxiangellaceae</taxon>
        <taxon>Wenzhouxiangella</taxon>
    </lineage>
</organism>
<protein>
    <submittedName>
        <fullName evidence="3">Efflux RND transporter permease subunit</fullName>
    </submittedName>
</protein>
<evidence type="ECO:0000313" key="3">
    <source>
        <dbReference type="EMBL" id="NDY95028.1"/>
    </source>
</evidence>
<feature type="transmembrane region" description="Helical" evidence="2">
    <location>
        <begin position="860"/>
        <end position="879"/>
    </location>
</feature>
<feature type="transmembrane region" description="Helical" evidence="2">
    <location>
        <begin position="361"/>
        <end position="382"/>
    </location>
</feature>
<dbReference type="Gene3D" id="3.30.70.1430">
    <property type="entry name" value="Multidrug efflux transporter AcrB pore domain"/>
    <property type="match status" value="2"/>
</dbReference>
<feature type="transmembrane region" description="Helical" evidence="2">
    <location>
        <begin position="12"/>
        <end position="30"/>
    </location>
</feature>
<feature type="transmembrane region" description="Helical" evidence="2">
    <location>
        <begin position="985"/>
        <end position="1012"/>
    </location>
</feature>
<dbReference type="SUPFAM" id="SSF82693">
    <property type="entry name" value="Multidrug efflux transporter AcrB pore domain, PN1, PN2, PC1 and PC2 subdomains"/>
    <property type="match status" value="2"/>
</dbReference>
<feature type="transmembrane region" description="Helical" evidence="2">
    <location>
        <begin position="388"/>
        <end position="411"/>
    </location>
</feature>
<sequence>MLERLYSNHPLANIFMGVVLAMGAAAYLMMPREQDPEINFNWINMTTVLPGASAEDVERLITDPLEEAIARLQDVRFVVSSSRENVSNILIRFEEISEREFERRIADLRREVQAMVNEELPPEARDPNILEVTTSSGFPSAIVLLVGQADDDRLRGVARRTLQDLERFSRVDQILAQGLNNPELQVLFDPPALAARSLNALDLAGAAAGWYQDVFAGRLQTDSGQWLIRAEGRSIEPDALSGLTLTAPGSDRPVRFDDVARLQIGSSIPEQMVRFEGRPAVMLSVTKRAGSNTLALIEDLDSYIEERNPVLAGQGMELVLADDQTIATREAIDIMRNNAVVGLLLVFAVCWLFLATRIALLVGTGLILCVAGTFGVLATLGYTLNITVLLGVVIVLGMLVDVSVVMVEAIYNRLRLGQEPMRAATHALREVGVPLTASVLTTIAAFLPLMLLPGIVGKFMFVVPFVVTVGLLISLTQAFWILPTQVIHSQYRPDNDPKDWRLRFTRRVRRGYVRALLYTLRRPKRLLSVAALTFALALTAVAAGLVRLEFFAFDPIRLFYVQVDVPGDVALEETLARVEQVEARVREALREGEARSVTSLAGVQFTDVEPLFGDQYGQVIVSLNPDDGGRSMAEIIEAMRQPVLNTPIDARIAFLQVSGGPPTQQPINVKVRSDDFEELRRATAALRELIAELPGTRDISDDRVPGRSELVLTLDREAIGRTGLPPDAAARLLRLHVDGEIVGFTREAGERFELRVRAERDQPDDPGAVLDDPVALPTGPVTRLGALVDARSSEAPGLIRHYNLRRAITIEADIDRQITNTVEVNRRIQAGWEEIRTEFPGTDLDFSGELDDIEESLESMAVLFLLGLGLIYLILATQFRSYFQPFLILITVPMAFTGVVFGLLISNNPLSLYTMYGIIALAGIAVNAAIVLIDAANQRLATGMRPLHATIYAARRRVIPILMTTATTIAGLLSLAIGLGGRSLLWGPVAVTLVWGLTVSALLTLFVIPLLYRLFMRGRATVA</sequence>